<dbReference type="SUPFAM" id="SSF52058">
    <property type="entry name" value="L domain-like"/>
    <property type="match status" value="1"/>
</dbReference>
<evidence type="ECO:0000256" key="3">
    <source>
        <dbReference type="ARBA" id="ARBA00022821"/>
    </source>
</evidence>
<dbReference type="InterPro" id="IPR002182">
    <property type="entry name" value="NB-ARC"/>
</dbReference>
<reference evidence="6 7" key="1">
    <citation type="journal article" date="2019" name="G3 (Bethesda)">
        <title>Sequencing of a Wild Apple (Malus baccata) Genome Unravels the Differences Between Cultivated and Wild Apple Species Regarding Disease Resistance and Cold Tolerance.</title>
        <authorList>
            <person name="Chen X."/>
        </authorList>
    </citation>
    <scope>NUCLEOTIDE SEQUENCE [LARGE SCALE GENOMIC DNA]</scope>
    <source>
        <strain evidence="7">cv. Shandingzi</strain>
        <tissue evidence="6">Leaves</tissue>
    </source>
</reference>
<keyword evidence="3" id="KW-0611">Plant defense</keyword>
<evidence type="ECO:0000256" key="1">
    <source>
        <dbReference type="ARBA" id="ARBA00022614"/>
    </source>
</evidence>
<dbReference type="InterPro" id="IPR042197">
    <property type="entry name" value="Apaf_helical"/>
</dbReference>
<dbReference type="Pfam" id="PF00931">
    <property type="entry name" value="NB-ARC"/>
    <property type="match status" value="1"/>
</dbReference>
<dbReference type="InterPro" id="IPR032675">
    <property type="entry name" value="LRR_dom_sf"/>
</dbReference>
<dbReference type="GO" id="GO:0006952">
    <property type="term" value="P:defense response"/>
    <property type="evidence" value="ECO:0007669"/>
    <property type="project" value="InterPro"/>
</dbReference>
<dbReference type="Gene3D" id="3.80.10.10">
    <property type="entry name" value="Ribonuclease Inhibitor"/>
    <property type="match status" value="3"/>
</dbReference>
<comment type="caution">
    <text evidence="6">The sequence shown here is derived from an EMBL/GenBank/DDBJ whole genome shotgun (WGS) entry which is preliminary data.</text>
</comment>
<dbReference type="Gene3D" id="1.10.8.430">
    <property type="entry name" value="Helical domain of apoptotic protease-activating factors"/>
    <property type="match status" value="1"/>
</dbReference>
<keyword evidence="2" id="KW-0677">Repeat</keyword>
<dbReference type="GO" id="GO:0007165">
    <property type="term" value="P:signal transduction"/>
    <property type="evidence" value="ECO:0007669"/>
    <property type="project" value="InterPro"/>
</dbReference>
<proteinExistence type="predicted"/>
<keyword evidence="4" id="KW-0520">NAD</keyword>
<dbReference type="Pfam" id="PF23282">
    <property type="entry name" value="WHD_ROQ1"/>
    <property type="match status" value="1"/>
</dbReference>
<evidence type="ECO:0000256" key="4">
    <source>
        <dbReference type="ARBA" id="ARBA00023027"/>
    </source>
</evidence>
<evidence type="ECO:0000259" key="5">
    <source>
        <dbReference type="PROSITE" id="PS50104"/>
    </source>
</evidence>
<evidence type="ECO:0000256" key="2">
    <source>
        <dbReference type="ARBA" id="ARBA00022737"/>
    </source>
</evidence>
<dbReference type="PANTHER" id="PTHR11017">
    <property type="entry name" value="LEUCINE-RICH REPEAT-CONTAINING PROTEIN"/>
    <property type="match status" value="1"/>
</dbReference>
<dbReference type="InterPro" id="IPR000157">
    <property type="entry name" value="TIR_dom"/>
</dbReference>
<dbReference type="InterPro" id="IPR058546">
    <property type="entry name" value="RPS4B/Roq1-like_LRR"/>
</dbReference>
<accession>A0A540LRY4</accession>
<dbReference type="InterPro" id="IPR035897">
    <property type="entry name" value="Toll_tir_struct_dom_sf"/>
</dbReference>
<dbReference type="InterPro" id="IPR044974">
    <property type="entry name" value="Disease_R_plants"/>
</dbReference>
<gene>
    <name evidence="6" type="ORF">C1H46_025377</name>
</gene>
<dbReference type="SMART" id="SM00255">
    <property type="entry name" value="TIR"/>
    <property type="match status" value="1"/>
</dbReference>
<dbReference type="Pfam" id="PF23286">
    <property type="entry name" value="LRR_13"/>
    <property type="match status" value="2"/>
</dbReference>
<dbReference type="PRINTS" id="PR00364">
    <property type="entry name" value="DISEASERSIST"/>
</dbReference>
<feature type="domain" description="TIR" evidence="5">
    <location>
        <begin position="17"/>
        <end position="182"/>
    </location>
</feature>
<dbReference type="InterPro" id="IPR027417">
    <property type="entry name" value="P-loop_NTPase"/>
</dbReference>
<dbReference type="SUPFAM" id="SSF52200">
    <property type="entry name" value="Toll/Interleukin receptor TIR domain"/>
    <property type="match status" value="1"/>
</dbReference>
<evidence type="ECO:0000313" key="6">
    <source>
        <dbReference type="EMBL" id="TQD89089.1"/>
    </source>
</evidence>
<keyword evidence="7" id="KW-1185">Reference proteome</keyword>
<evidence type="ECO:0000313" key="7">
    <source>
        <dbReference type="Proteomes" id="UP000315295"/>
    </source>
</evidence>
<name>A0A540LRY4_MALBA</name>
<dbReference type="FunFam" id="3.40.50.10140:FF:000007">
    <property type="entry name" value="Disease resistance protein (TIR-NBS-LRR class)"/>
    <property type="match status" value="1"/>
</dbReference>
<dbReference type="Gene3D" id="3.40.50.300">
    <property type="entry name" value="P-loop containing nucleotide triphosphate hydrolases"/>
    <property type="match status" value="1"/>
</dbReference>
<dbReference type="Gene3D" id="3.40.50.10140">
    <property type="entry name" value="Toll/interleukin-1 receptor homology (TIR) domain"/>
    <property type="match status" value="1"/>
</dbReference>
<sequence length="1306" mass="149064">MNNQLVSSSSFSSPPLWKYDVFLSFRGEDTRTNFTDHFYKALDGKAITTFIDHQLKRGEGISQALLEAIDESRISIIIFSKNYASSRWCLEELVRILECRKSRKQIVLPVFYKVDPSDVRKQTSSFGDAFTEKFKFEDNKEKILTWRSALTDAANLSGYTFKEEEYEATFISKIVEEIFVPVQQCTHLKVANYPVGMESCVKEVEELLGVGENDPCVVGIWGASGIGKTTVAKAVYNAIAYEFEGSCFLADVRETSIQYGGLLQLQNTLLSEIGGSEWKAVNLHRGNILIKKLLRGKKILLILDDVDDVEQLDNLVEVHQLGEGSRVIITTKNKGLLESCKVELIYNVQKLEDNNAIELFSWNAFGKEKPPDDYLGLARRAIAYAQGLPLALNLIGSHLRGKNIVRWQDILDSYDEEPHRGIQRVLRKSYDTLEYVQQQLFLDIACFFKGEDKDKVLQILKGSNLKVRQHCIDVLVENAIITIEHNRILMHDLLEQMGKHIVWEESPTEPGKRSRLWLPKDVYRVLTENRGTKKIKGIVVMLPMPDVIPLNTKSFFKMVNLEFFIIRNAHFSGCVEYLPDDLRWIEFGGLHFWGSNILQKHILTFNLQSNCHLRNLVTFIMPNSDIKQLKVFQNLAMLTSLNLSGSEFLEKIPNLSGSPNLKELILNQCKSLVEVDDSIGFLDKLDTLSLYGCSRLERFATRLRLRSLQSFSLSGCTRLKSFPEIEAEMESLRSFDISKSGIRELPSSIAYLTGLEMLNANECENLTGTSLHHIYGLQHLNHIQMDGCPKLVKFGKFSTRLDTSHYNGIPLALFNVSRLHLIGCNLSESDFLVPRQYEPSSLHCWSTLTDLDLSRNNFVSLPDCISKFVNLKGLRLQGCKRLREIPHALPPNLRELYLDDCTSLEKIRKLTSRPLTNCFRLSGDEVAKLENNLLNWNQVRLSNNLSNVGKLFLRGCNLLESDFLVPLQYEPSGLHYWSKFAYLDLSRNNFVSLPDCFSKFVNLEILELIGCKRLREIPHALPPNLRDLYLDDCTSLEKIPKLPSGLRRLRLTNCFGLSGDEVAKLENNLLNWNQEFLRCSQLQVTYPGEEIPKRFSYTSKHLTATRIESVRKDARQDEYVGGCEFSFEIPLNLQERETLLGLALSCVFPPRPLSKLIGVGYYYVFRIHINEASDYKEFRWDGKYMEKAHVGLMLVDLEKQGDICKVKFQFPEWALIKSCGVHPLLRKPTSSLGSSDIVDDEYDRQQQWPSLSSNPADDHLKCTQIDHNVPSDIEEEHDQPSTISDLPGVLVSAFVGCLNFWCKPRK</sequence>
<dbReference type="PANTHER" id="PTHR11017:SF570">
    <property type="entry name" value="DISEASE RESISTANCE PROTEIN (TIR-NBS CLASS)-RELATED"/>
    <property type="match status" value="1"/>
</dbReference>
<dbReference type="Proteomes" id="UP000315295">
    <property type="component" value="Unassembled WGS sequence"/>
</dbReference>
<protein>
    <recommendedName>
        <fullName evidence="5">TIR domain-containing protein</fullName>
    </recommendedName>
</protein>
<dbReference type="InterPro" id="IPR003593">
    <property type="entry name" value="AAA+_ATPase"/>
</dbReference>
<dbReference type="InterPro" id="IPR058192">
    <property type="entry name" value="WHD_ROQ1-like"/>
</dbReference>
<dbReference type="EMBL" id="VIEB01000492">
    <property type="protein sequence ID" value="TQD89089.1"/>
    <property type="molecule type" value="Genomic_DNA"/>
</dbReference>
<dbReference type="SMART" id="SM00382">
    <property type="entry name" value="AAA"/>
    <property type="match status" value="1"/>
</dbReference>
<keyword evidence="1" id="KW-0433">Leucine-rich repeat</keyword>
<organism evidence="6 7">
    <name type="scientific">Malus baccata</name>
    <name type="common">Siberian crab apple</name>
    <name type="synonym">Pyrus baccata</name>
    <dbReference type="NCBI Taxonomy" id="106549"/>
    <lineage>
        <taxon>Eukaryota</taxon>
        <taxon>Viridiplantae</taxon>
        <taxon>Streptophyta</taxon>
        <taxon>Embryophyta</taxon>
        <taxon>Tracheophyta</taxon>
        <taxon>Spermatophyta</taxon>
        <taxon>Magnoliopsida</taxon>
        <taxon>eudicotyledons</taxon>
        <taxon>Gunneridae</taxon>
        <taxon>Pentapetalae</taxon>
        <taxon>rosids</taxon>
        <taxon>fabids</taxon>
        <taxon>Rosales</taxon>
        <taxon>Rosaceae</taxon>
        <taxon>Amygdaloideae</taxon>
        <taxon>Maleae</taxon>
        <taxon>Malus</taxon>
    </lineage>
</organism>
<dbReference type="PROSITE" id="PS50104">
    <property type="entry name" value="TIR"/>
    <property type="match status" value="1"/>
</dbReference>
<dbReference type="GO" id="GO:0043531">
    <property type="term" value="F:ADP binding"/>
    <property type="evidence" value="ECO:0007669"/>
    <property type="project" value="InterPro"/>
</dbReference>
<dbReference type="Pfam" id="PF01582">
    <property type="entry name" value="TIR"/>
    <property type="match status" value="1"/>
</dbReference>
<dbReference type="SUPFAM" id="SSF52540">
    <property type="entry name" value="P-loop containing nucleoside triphosphate hydrolases"/>
    <property type="match status" value="1"/>
</dbReference>